<dbReference type="RefSeq" id="WP_330485424.1">
    <property type="nucleotide sequence ID" value="NZ_JAZBJZ010000104.1"/>
</dbReference>
<dbReference type="GO" id="GO:0009002">
    <property type="term" value="F:serine-type D-Ala-D-Ala carboxypeptidase activity"/>
    <property type="evidence" value="ECO:0007669"/>
    <property type="project" value="UniProtKB-EC"/>
</dbReference>
<dbReference type="InterPro" id="IPR012338">
    <property type="entry name" value="Beta-lactam/transpept-like"/>
</dbReference>
<keyword evidence="3" id="KW-0121">Carboxypeptidase</keyword>
<reference evidence="3" key="1">
    <citation type="submission" date="2024-01" db="EMBL/GenBank/DDBJ databases">
        <title>Bank of Algae and Cyanobacteria of the Azores (BACA) strain genomes.</title>
        <authorList>
            <person name="Luz R."/>
            <person name="Cordeiro R."/>
            <person name="Fonseca A."/>
            <person name="Goncalves V."/>
        </authorList>
    </citation>
    <scope>NUCLEOTIDE SEQUENCE</scope>
    <source>
        <strain evidence="3">BACA0141</strain>
    </source>
</reference>
<dbReference type="EC" id="3.4.16.4" evidence="3"/>
<dbReference type="PRINTS" id="PR00922">
    <property type="entry name" value="DADACBPTASE3"/>
</dbReference>
<evidence type="ECO:0000256" key="1">
    <source>
        <dbReference type="ARBA" id="ARBA00006096"/>
    </source>
</evidence>
<dbReference type="PANTHER" id="PTHR30023">
    <property type="entry name" value="D-ALANYL-D-ALANINE CARBOXYPEPTIDASE"/>
    <property type="match status" value="1"/>
</dbReference>
<evidence type="ECO:0000313" key="3">
    <source>
        <dbReference type="EMBL" id="MEE3718988.1"/>
    </source>
</evidence>
<protein>
    <submittedName>
        <fullName evidence="3">D-alanyl-D-alanine carboxypeptidase</fullName>
        <ecNumber evidence="3">3.4.16.4</ecNumber>
    </submittedName>
</protein>
<organism evidence="3 4">
    <name type="scientific">Tumidithrix elongata BACA0141</name>
    <dbReference type="NCBI Taxonomy" id="2716417"/>
    <lineage>
        <taxon>Bacteria</taxon>
        <taxon>Bacillati</taxon>
        <taxon>Cyanobacteriota</taxon>
        <taxon>Cyanophyceae</taxon>
        <taxon>Pseudanabaenales</taxon>
        <taxon>Pseudanabaenaceae</taxon>
        <taxon>Tumidithrix</taxon>
        <taxon>Tumidithrix elongata</taxon>
    </lineage>
</organism>
<keyword evidence="4" id="KW-1185">Reference proteome</keyword>
<dbReference type="Gene3D" id="3.40.710.10">
    <property type="entry name" value="DD-peptidase/beta-lactamase superfamily"/>
    <property type="match status" value="1"/>
</dbReference>
<dbReference type="AlphaFoldDB" id="A0AAW9Q6Z1"/>
<dbReference type="Gene3D" id="3.50.80.20">
    <property type="entry name" value="D-Ala-D-Ala carboxypeptidase C, peptidase S13"/>
    <property type="match status" value="1"/>
</dbReference>
<dbReference type="Pfam" id="PF02113">
    <property type="entry name" value="Peptidase_S13"/>
    <property type="match status" value="2"/>
</dbReference>
<dbReference type="EMBL" id="JAZBJZ010000104">
    <property type="protein sequence ID" value="MEE3718988.1"/>
    <property type="molecule type" value="Genomic_DNA"/>
</dbReference>
<evidence type="ECO:0000256" key="2">
    <source>
        <dbReference type="ARBA" id="ARBA00022801"/>
    </source>
</evidence>
<dbReference type="GO" id="GO:0000270">
    <property type="term" value="P:peptidoglycan metabolic process"/>
    <property type="evidence" value="ECO:0007669"/>
    <property type="project" value="TreeGrafter"/>
</dbReference>
<dbReference type="Proteomes" id="UP001333818">
    <property type="component" value="Unassembled WGS sequence"/>
</dbReference>
<evidence type="ECO:0000313" key="4">
    <source>
        <dbReference type="Proteomes" id="UP001333818"/>
    </source>
</evidence>
<comment type="caution">
    <text evidence="3">The sequence shown here is derived from an EMBL/GenBank/DDBJ whole genome shotgun (WGS) entry which is preliminary data.</text>
</comment>
<name>A0AAW9Q6Z1_9CYAN</name>
<dbReference type="SUPFAM" id="SSF56601">
    <property type="entry name" value="beta-lactamase/transpeptidase-like"/>
    <property type="match status" value="1"/>
</dbReference>
<comment type="similarity">
    <text evidence="1">Belongs to the peptidase S13 family.</text>
</comment>
<dbReference type="InterPro" id="IPR000667">
    <property type="entry name" value="Peptidase_S13"/>
</dbReference>
<accession>A0AAW9Q6Z1</accession>
<gene>
    <name evidence="3" type="ORF">V2H45_19770</name>
</gene>
<proteinExistence type="inferred from homology"/>
<dbReference type="GO" id="GO:0006508">
    <property type="term" value="P:proteolysis"/>
    <property type="evidence" value="ECO:0007669"/>
    <property type="project" value="InterPro"/>
</dbReference>
<keyword evidence="2 3" id="KW-0378">Hydrolase</keyword>
<keyword evidence="3" id="KW-0645">Protease</keyword>
<dbReference type="PANTHER" id="PTHR30023:SF0">
    <property type="entry name" value="PENICILLIN-SENSITIVE CARBOXYPEPTIDASE A"/>
    <property type="match status" value="1"/>
</dbReference>
<sequence>MWNLVGIVLLSISVQLLDGRPISTVPRSLIGLTEAPVLASKVTPQTDPVAEQAVQTLISTLKQSGYSESQQGVWLQTHDGELLTSRLGTQPLPVASLTKTATTLAALQTWGSNYRFVTTIGTTGQIVGNTLQGDLIVQGSGDPFFVWEEAIALGNALNQMGIRRIQGNLVVTGKFYMNFEQSPQTSAALFKQAMDGGNWSDEVAAQYRTMPSGTAKPQVAISGEIRVLPSLSPNLTNLQPLIRHNSLPLWQILKRMNTFSNNEMAEMLAAELGGSRAVMQAVIDSTGISPQEIYLINGSGLGQQNQISPHATVAILIAVQKKAQLEGLTLADLLPISDCHCGTIDSRNLPAGSLVKTGTLSDVSTLAGVIQTRDRGPIWFAIINRGDGDIDFFHRVQDQVLRTLTLKWGQPKPVLSALFSPTAWQDRDRNEILLMLSPAGFQKHK</sequence>